<feature type="domain" description="Enoyl reductase (ER)" evidence="3">
    <location>
        <begin position="33"/>
        <end position="337"/>
    </location>
</feature>
<evidence type="ECO:0000259" key="3">
    <source>
        <dbReference type="SMART" id="SM00829"/>
    </source>
</evidence>
<dbReference type="InterPro" id="IPR013154">
    <property type="entry name" value="ADH-like_N"/>
</dbReference>
<accession>A0A1K1SAW9</accession>
<dbReference type="GO" id="GO:0070402">
    <property type="term" value="F:NADPH binding"/>
    <property type="evidence" value="ECO:0007669"/>
    <property type="project" value="TreeGrafter"/>
</dbReference>
<dbReference type="InterPro" id="IPR020843">
    <property type="entry name" value="ER"/>
</dbReference>
<dbReference type="PANTHER" id="PTHR48106:SF18">
    <property type="entry name" value="QUINONE OXIDOREDUCTASE PIG3"/>
    <property type="match status" value="1"/>
</dbReference>
<dbReference type="Gene3D" id="3.40.50.720">
    <property type="entry name" value="NAD(P)-binding Rossmann-like Domain"/>
    <property type="match status" value="1"/>
</dbReference>
<evidence type="ECO:0000313" key="5">
    <source>
        <dbReference type="Proteomes" id="UP000182740"/>
    </source>
</evidence>
<evidence type="ECO:0000256" key="2">
    <source>
        <dbReference type="ARBA" id="ARBA00023002"/>
    </source>
</evidence>
<gene>
    <name evidence="4" type="ORF">SAMN04489730_5214</name>
</gene>
<organism evidence="4 5">
    <name type="scientific">Amycolatopsis australiensis</name>
    <dbReference type="NCBI Taxonomy" id="546364"/>
    <lineage>
        <taxon>Bacteria</taxon>
        <taxon>Bacillati</taxon>
        <taxon>Actinomycetota</taxon>
        <taxon>Actinomycetes</taxon>
        <taxon>Pseudonocardiales</taxon>
        <taxon>Pseudonocardiaceae</taxon>
        <taxon>Amycolatopsis</taxon>
    </lineage>
</organism>
<dbReference type="STRING" id="546364.SAMN04489730_5214"/>
<dbReference type="SUPFAM" id="SSF50129">
    <property type="entry name" value="GroES-like"/>
    <property type="match status" value="1"/>
</dbReference>
<dbReference type="Gene3D" id="3.90.180.10">
    <property type="entry name" value="Medium-chain alcohol dehydrogenases, catalytic domain"/>
    <property type="match status" value="1"/>
</dbReference>
<dbReference type="Pfam" id="PF08240">
    <property type="entry name" value="ADH_N"/>
    <property type="match status" value="1"/>
</dbReference>
<evidence type="ECO:0000313" key="4">
    <source>
        <dbReference type="EMBL" id="SFW81512.1"/>
    </source>
</evidence>
<dbReference type="SMART" id="SM00829">
    <property type="entry name" value="PKS_ER"/>
    <property type="match status" value="1"/>
</dbReference>
<protein>
    <submittedName>
        <fullName evidence="4">NADPH:quinone reductase</fullName>
    </submittedName>
</protein>
<dbReference type="Pfam" id="PF00107">
    <property type="entry name" value="ADH_zinc_N"/>
    <property type="match status" value="1"/>
</dbReference>
<sequence length="340" mass="34422">MRHSVGHPLTLAKWTGASITVDPVKAIAIQQFGGPDGLAVVDLPTPEPAAGQVVLATEAIGVGGVDVLIRSGALAAYGFEEGHILGGEVAGTVTAAGADVDPSWVGRRVWGFTGVGGGYSEQAVAPAASLVALPETLSAVDAVTLGSSGVVAHFGLRHARFAPGESVLVRGASGGIGIMAVQLAAQAGAGTVAVTTSSPERGARLRELGATHVLDRAGTGEDTFDVVIDVVAGAHLPEFFAKLKPNGRLVAVGAVAGDPPADFGARLFRTFRKSLSFATFSADTVPLADRRVVTAELFAAATRGQPAAVVHDVLPLEQAVAAHRKMQAGEVFGRIVLTVG</sequence>
<evidence type="ECO:0000256" key="1">
    <source>
        <dbReference type="ARBA" id="ARBA00022857"/>
    </source>
</evidence>
<reference evidence="5" key="1">
    <citation type="submission" date="2016-11" db="EMBL/GenBank/DDBJ databases">
        <authorList>
            <person name="Varghese N."/>
            <person name="Submissions S."/>
        </authorList>
    </citation>
    <scope>NUCLEOTIDE SEQUENCE [LARGE SCALE GENOMIC DNA]</scope>
    <source>
        <strain evidence="5">DSM 44671</strain>
    </source>
</reference>
<dbReference type="InterPro" id="IPR036291">
    <property type="entry name" value="NAD(P)-bd_dom_sf"/>
</dbReference>
<dbReference type="SUPFAM" id="SSF51735">
    <property type="entry name" value="NAD(P)-binding Rossmann-fold domains"/>
    <property type="match status" value="1"/>
</dbReference>
<keyword evidence="5" id="KW-1185">Reference proteome</keyword>
<name>A0A1K1SAW9_9PSEU</name>
<dbReference type="AlphaFoldDB" id="A0A1K1SAW9"/>
<dbReference type="InterPro" id="IPR013149">
    <property type="entry name" value="ADH-like_C"/>
</dbReference>
<dbReference type="GO" id="GO:0016651">
    <property type="term" value="F:oxidoreductase activity, acting on NAD(P)H"/>
    <property type="evidence" value="ECO:0007669"/>
    <property type="project" value="TreeGrafter"/>
</dbReference>
<proteinExistence type="predicted"/>
<dbReference type="Proteomes" id="UP000182740">
    <property type="component" value="Unassembled WGS sequence"/>
</dbReference>
<keyword evidence="2" id="KW-0560">Oxidoreductase</keyword>
<dbReference type="EMBL" id="FPJG01000006">
    <property type="protein sequence ID" value="SFW81512.1"/>
    <property type="molecule type" value="Genomic_DNA"/>
</dbReference>
<dbReference type="PANTHER" id="PTHR48106">
    <property type="entry name" value="QUINONE OXIDOREDUCTASE PIG3-RELATED"/>
    <property type="match status" value="1"/>
</dbReference>
<keyword evidence="1" id="KW-0521">NADP</keyword>
<dbReference type="InterPro" id="IPR011032">
    <property type="entry name" value="GroES-like_sf"/>
</dbReference>